<reference evidence="11" key="1">
    <citation type="journal article" date="2010" name="Genome Biol.">
        <title>Genome sequence of the necrotrophic plant pathogen Pythium ultimum reveals original pathogenicity mechanisms and effector repertoire.</title>
        <authorList>
            <person name="Levesque C.A."/>
            <person name="Brouwer H."/>
            <person name="Cano L."/>
            <person name="Hamilton J.P."/>
            <person name="Holt C."/>
            <person name="Huitema E."/>
            <person name="Raffaele S."/>
            <person name="Robideau G.P."/>
            <person name="Thines M."/>
            <person name="Win J."/>
            <person name="Zerillo M.M."/>
            <person name="Beakes G.W."/>
            <person name="Boore J.L."/>
            <person name="Busam D."/>
            <person name="Dumas B."/>
            <person name="Ferriera S."/>
            <person name="Fuerstenberg S.I."/>
            <person name="Gachon C.M."/>
            <person name="Gaulin E."/>
            <person name="Govers F."/>
            <person name="Grenville-Briggs L."/>
            <person name="Horner N."/>
            <person name="Hostetler J."/>
            <person name="Jiang R.H."/>
            <person name="Johnson J."/>
            <person name="Krajaejun T."/>
            <person name="Lin H."/>
            <person name="Meijer H.J."/>
            <person name="Moore B."/>
            <person name="Morris P."/>
            <person name="Phuntmart V."/>
            <person name="Puiu D."/>
            <person name="Shetty J."/>
            <person name="Stajich J.E."/>
            <person name="Tripathy S."/>
            <person name="Wawra S."/>
            <person name="van West P."/>
            <person name="Whitty B.R."/>
            <person name="Coutinho P.M."/>
            <person name="Henrissat B."/>
            <person name="Martin F."/>
            <person name="Thomas P.D."/>
            <person name="Tyler B.M."/>
            <person name="De Vries R.P."/>
            <person name="Kamoun S."/>
            <person name="Yandell M."/>
            <person name="Tisserat N."/>
            <person name="Buell C.R."/>
        </authorList>
    </citation>
    <scope>NUCLEOTIDE SEQUENCE</scope>
    <source>
        <strain evidence="11">DAOM:BR144</strain>
    </source>
</reference>
<dbReference type="STRING" id="431595.K3X492"/>
<dbReference type="SUPFAM" id="SSF56112">
    <property type="entry name" value="Protein kinase-like (PK-like)"/>
    <property type="match status" value="1"/>
</dbReference>
<evidence type="ECO:0000313" key="10">
    <source>
        <dbReference type="EnsemblProtists" id="PYU1_T012041"/>
    </source>
</evidence>
<evidence type="ECO:0000259" key="9">
    <source>
        <dbReference type="PROSITE" id="PS50011"/>
    </source>
</evidence>
<accession>K3X492</accession>
<evidence type="ECO:0000256" key="8">
    <source>
        <dbReference type="ARBA" id="ARBA00048679"/>
    </source>
</evidence>
<dbReference type="InterPro" id="IPR000719">
    <property type="entry name" value="Prot_kinase_dom"/>
</dbReference>
<evidence type="ECO:0000256" key="6">
    <source>
        <dbReference type="ARBA" id="ARBA00022840"/>
    </source>
</evidence>
<sequence>MEDQPYDSKSDVWSLGCVLYELATFSPPFNGKAIGAVVYQILNAEPAALPSRFSQPFHDLVKKLLAKNPKMLRSTSY</sequence>
<evidence type="ECO:0000256" key="4">
    <source>
        <dbReference type="ARBA" id="ARBA00022741"/>
    </source>
</evidence>
<dbReference type="EMBL" id="GL376621">
    <property type="status" value="NOT_ANNOTATED_CDS"/>
    <property type="molecule type" value="Genomic_DNA"/>
</dbReference>
<comment type="catalytic activity">
    <reaction evidence="8">
        <text>L-seryl-[protein] + ATP = O-phospho-L-seryl-[protein] + ADP + H(+)</text>
        <dbReference type="Rhea" id="RHEA:17989"/>
        <dbReference type="Rhea" id="RHEA-COMP:9863"/>
        <dbReference type="Rhea" id="RHEA-COMP:11604"/>
        <dbReference type="ChEBI" id="CHEBI:15378"/>
        <dbReference type="ChEBI" id="CHEBI:29999"/>
        <dbReference type="ChEBI" id="CHEBI:30616"/>
        <dbReference type="ChEBI" id="CHEBI:83421"/>
        <dbReference type="ChEBI" id="CHEBI:456216"/>
        <dbReference type="EC" id="2.7.11.1"/>
    </reaction>
</comment>
<reference evidence="11" key="2">
    <citation type="submission" date="2010-04" db="EMBL/GenBank/DDBJ databases">
        <authorList>
            <person name="Buell R."/>
            <person name="Hamilton J."/>
            <person name="Hostetler J."/>
        </authorList>
    </citation>
    <scope>NUCLEOTIDE SEQUENCE [LARGE SCALE GENOMIC DNA]</scope>
    <source>
        <strain evidence="11">DAOM:BR144</strain>
    </source>
</reference>
<keyword evidence="2" id="KW-0723">Serine/threonine-protein kinase</keyword>
<feature type="domain" description="Protein kinase" evidence="9">
    <location>
        <begin position="1"/>
        <end position="77"/>
    </location>
</feature>
<evidence type="ECO:0000256" key="5">
    <source>
        <dbReference type="ARBA" id="ARBA00022777"/>
    </source>
</evidence>
<evidence type="ECO:0000256" key="3">
    <source>
        <dbReference type="ARBA" id="ARBA00022679"/>
    </source>
</evidence>
<dbReference type="Pfam" id="PF00069">
    <property type="entry name" value="Pkinase"/>
    <property type="match status" value="1"/>
</dbReference>
<comment type="catalytic activity">
    <reaction evidence="7">
        <text>L-threonyl-[protein] + ATP = O-phospho-L-threonyl-[protein] + ADP + H(+)</text>
        <dbReference type="Rhea" id="RHEA:46608"/>
        <dbReference type="Rhea" id="RHEA-COMP:11060"/>
        <dbReference type="Rhea" id="RHEA-COMP:11605"/>
        <dbReference type="ChEBI" id="CHEBI:15378"/>
        <dbReference type="ChEBI" id="CHEBI:30013"/>
        <dbReference type="ChEBI" id="CHEBI:30616"/>
        <dbReference type="ChEBI" id="CHEBI:61977"/>
        <dbReference type="ChEBI" id="CHEBI:456216"/>
        <dbReference type="EC" id="2.7.11.1"/>
    </reaction>
</comment>
<reference evidence="10" key="3">
    <citation type="submission" date="2015-02" db="UniProtKB">
        <authorList>
            <consortium name="EnsemblProtists"/>
        </authorList>
    </citation>
    <scope>IDENTIFICATION</scope>
    <source>
        <strain evidence="10">DAOM BR144</strain>
    </source>
</reference>
<dbReference type="HOGENOM" id="CLU_2643458_0_0_1"/>
<evidence type="ECO:0000313" key="11">
    <source>
        <dbReference type="Proteomes" id="UP000019132"/>
    </source>
</evidence>
<keyword evidence="4" id="KW-0547">Nucleotide-binding</keyword>
<dbReference type="OMA" id="LCINPEP"/>
<evidence type="ECO:0000256" key="7">
    <source>
        <dbReference type="ARBA" id="ARBA00047899"/>
    </source>
</evidence>
<dbReference type="Gene3D" id="1.10.510.10">
    <property type="entry name" value="Transferase(Phosphotransferase) domain 1"/>
    <property type="match status" value="1"/>
</dbReference>
<name>K3X492_GLOUD</name>
<evidence type="ECO:0000256" key="1">
    <source>
        <dbReference type="ARBA" id="ARBA00012513"/>
    </source>
</evidence>
<dbReference type="PANTHER" id="PTHR44899">
    <property type="entry name" value="CAMK FAMILY PROTEIN KINASE"/>
    <property type="match status" value="1"/>
</dbReference>
<dbReference type="PROSITE" id="PS50011">
    <property type="entry name" value="PROTEIN_KINASE_DOM"/>
    <property type="match status" value="1"/>
</dbReference>
<evidence type="ECO:0000256" key="2">
    <source>
        <dbReference type="ARBA" id="ARBA00022527"/>
    </source>
</evidence>
<dbReference type="GO" id="GO:0004674">
    <property type="term" value="F:protein serine/threonine kinase activity"/>
    <property type="evidence" value="ECO:0007669"/>
    <property type="project" value="UniProtKB-KW"/>
</dbReference>
<organism evidence="10 11">
    <name type="scientific">Globisporangium ultimum (strain ATCC 200006 / CBS 805.95 / DAOM BR144)</name>
    <name type="common">Pythium ultimum</name>
    <dbReference type="NCBI Taxonomy" id="431595"/>
    <lineage>
        <taxon>Eukaryota</taxon>
        <taxon>Sar</taxon>
        <taxon>Stramenopiles</taxon>
        <taxon>Oomycota</taxon>
        <taxon>Peronosporomycetes</taxon>
        <taxon>Pythiales</taxon>
        <taxon>Pythiaceae</taxon>
        <taxon>Globisporangium</taxon>
    </lineage>
</organism>
<proteinExistence type="predicted"/>
<keyword evidence="11" id="KW-1185">Reference proteome</keyword>
<dbReference type="PANTHER" id="PTHR44899:SF3">
    <property type="entry name" value="SERINE_THREONINE-PROTEIN KINASE NEK1"/>
    <property type="match status" value="1"/>
</dbReference>
<dbReference type="InterPro" id="IPR051131">
    <property type="entry name" value="NEK_Ser/Thr_kinase_NIMA"/>
</dbReference>
<keyword evidence="5" id="KW-0418">Kinase</keyword>
<dbReference type="InterPro" id="IPR011009">
    <property type="entry name" value="Kinase-like_dom_sf"/>
</dbReference>
<dbReference type="EC" id="2.7.11.1" evidence="1"/>
<dbReference type="InParanoid" id="K3X492"/>
<dbReference type="EnsemblProtists" id="PYU1_T012041">
    <property type="protein sequence ID" value="PYU1_T012041"/>
    <property type="gene ID" value="PYU1_G012015"/>
</dbReference>
<protein>
    <recommendedName>
        <fullName evidence="1">non-specific serine/threonine protein kinase</fullName>
        <ecNumber evidence="1">2.7.11.1</ecNumber>
    </recommendedName>
</protein>
<dbReference type="eggNOG" id="KOG0589">
    <property type="taxonomic scope" value="Eukaryota"/>
</dbReference>
<dbReference type="GO" id="GO:0005524">
    <property type="term" value="F:ATP binding"/>
    <property type="evidence" value="ECO:0007669"/>
    <property type="project" value="UniProtKB-KW"/>
</dbReference>
<dbReference type="AlphaFoldDB" id="K3X492"/>
<dbReference type="Proteomes" id="UP000019132">
    <property type="component" value="Unassembled WGS sequence"/>
</dbReference>
<dbReference type="VEuPathDB" id="FungiDB:PYU1_G012015"/>
<keyword evidence="3" id="KW-0808">Transferase</keyword>
<keyword evidence="6" id="KW-0067">ATP-binding</keyword>